<keyword evidence="4" id="KW-1185">Reference proteome</keyword>
<protein>
    <recommendedName>
        <fullName evidence="2">UPF0235 protein Thpro_022398</fullName>
    </recommendedName>
</protein>
<dbReference type="AlphaFoldDB" id="A0A1A6C0R9"/>
<dbReference type="SUPFAM" id="SSF69786">
    <property type="entry name" value="YggU-like"/>
    <property type="match status" value="1"/>
</dbReference>
<dbReference type="Proteomes" id="UP000029273">
    <property type="component" value="Unassembled WGS sequence"/>
</dbReference>
<accession>A0A1A6C0R9</accession>
<evidence type="ECO:0000256" key="2">
    <source>
        <dbReference type="HAMAP-Rule" id="MF_00634"/>
    </source>
</evidence>
<reference evidence="3 4" key="1">
    <citation type="journal article" date="2014" name="Genome Announc.">
        <title>Draft Genome Sequence of the Iron-Oxidizing, Acidophilic, and Halotolerant 'Thiobacillus prosperus' Type Strain DSM 5130.</title>
        <authorList>
            <person name="Ossandon F.J."/>
            <person name="Cardenas J.P."/>
            <person name="Corbett M."/>
            <person name="Quatrini R."/>
            <person name="Holmes D.S."/>
            <person name="Watkin E."/>
        </authorList>
    </citation>
    <scope>NUCLEOTIDE SEQUENCE [LARGE SCALE GENOMIC DNA]</scope>
    <source>
        <strain evidence="3 4">DSM 5130</strain>
    </source>
</reference>
<evidence type="ECO:0000313" key="4">
    <source>
        <dbReference type="Proteomes" id="UP000029273"/>
    </source>
</evidence>
<dbReference type="Gene3D" id="3.30.1200.10">
    <property type="entry name" value="YggU-like"/>
    <property type="match status" value="1"/>
</dbReference>
<evidence type="ECO:0000313" key="3">
    <source>
        <dbReference type="EMBL" id="OBS08148.1"/>
    </source>
</evidence>
<dbReference type="SMART" id="SM01152">
    <property type="entry name" value="DUF167"/>
    <property type="match status" value="1"/>
</dbReference>
<name>A0A1A6C0R9_9GAMM</name>
<dbReference type="PANTHER" id="PTHR13420:SF7">
    <property type="entry name" value="UPF0235 PROTEIN C15ORF40"/>
    <property type="match status" value="1"/>
</dbReference>
<comment type="caution">
    <text evidence="3">The sequence shown here is derived from an EMBL/GenBank/DDBJ whole genome shotgun (WGS) entry which is preliminary data.</text>
</comment>
<evidence type="ECO:0000256" key="1">
    <source>
        <dbReference type="ARBA" id="ARBA00010364"/>
    </source>
</evidence>
<gene>
    <name evidence="3" type="ORF">Thpro_022398</name>
</gene>
<dbReference type="InterPro" id="IPR003746">
    <property type="entry name" value="DUF167"/>
</dbReference>
<proteinExistence type="inferred from homology"/>
<dbReference type="EMBL" id="JQSG02000006">
    <property type="protein sequence ID" value="OBS08148.1"/>
    <property type="molecule type" value="Genomic_DNA"/>
</dbReference>
<organism evidence="3 4">
    <name type="scientific">Acidihalobacter prosperus</name>
    <dbReference type="NCBI Taxonomy" id="160660"/>
    <lineage>
        <taxon>Bacteria</taxon>
        <taxon>Pseudomonadati</taxon>
        <taxon>Pseudomonadota</taxon>
        <taxon>Gammaproteobacteria</taxon>
        <taxon>Chromatiales</taxon>
        <taxon>Ectothiorhodospiraceae</taxon>
        <taxon>Acidihalobacter</taxon>
    </lineage>
</organism>
<dbReference type="HAMAP" id="MF_00634">
    <property type="entry name" value="UPF0235"/>
    <property type="match status" value="1"/>
</dbReference>
<dbReference type="Pfam" id="PF02594">
    <property type="entry name" value="DUF167"/>
    <property type="match status" value="1"/>
</dbReference>
<dbReference type="RefSeq" id="WP_065089689.1">
    <property type="nucleotide sequence ID" value="NZ_JQSG02000006.1"/>
</dbReference>
<sequence>MADAPATPLPWHLEGRDLRLAVRVQPRASRTRLGEAANGRLRVYLSAPPADGRANTQLIELVAKACGVAKSRVRLLRGAQARDKELLIESPIRLPPWPPAG</sequence>
<comment type="similarity">
    <text evidence="1 2">Belongs to the UPF0235 family.</text>
</comment>
<dbReference type="InterPro" id="IPR036591">
    <property type="entry name" value="YggU-like_sf"/>
</dbReference>
<dbReference type="NCBIfam" id="TIGR00251">
    <property type="entry name" value="DUF167 family protein"/>
    <property type="match status" value="1"/>
</dbReference>
<dbReference type="PANTHER" id="PTHR13420">
    <property type="entry name" value="UPF0235 PROTEIN C15ORF40"/>
    <property type="match status" value="1"/>
</dbReference>
<dbReference type="GO" id="GO:0005737">
    <property type="term" value="C:cytoplasm"/>
    <property type="evidence" value="ECO:0007669"/>
    <property type="project" value="TreeGrafter"/>
</dbReference>